<accession>A0A9W6GER5</accession>
<proteinExistence type="predicted"/>
<reference evidence="1" key="1">
    <citation type="submission" date="2022-12" db="EMBL/GenBank/DDBJ databases">
        <title>Reference genome sequencing for broad-spectrum identification of bacterial and archaeal isolates by mass spectrometry.</title>
        <authorList>
            <person name="Sekiguchi Y."/>
            <person name="Tourlousse D.M."/>
        </authorList>
    </citation>
    <scope>NUCLEOTIDE SEQUENCE</scope>
    <source>
        <strain evidence="1">TSL-P1</strain>
    </source>
</reference>
<organism evidence="1 2">
    <name type="scientific">Thermodesulfovibrio yellowstonii</name>
    <dbReference type="NCBI Taxonomy" id="28262"/>
    <lineage>
        <taxon>Bacteria</taxon>
        <taxon>Pseudomonadati</taxon>
        <taxon>Nitrospirota</taxon>
        <taxon>Thermodesulfovibrionia</taxon>
        <taxon>Thermodesulfovibrionales</taxon>
        <taxon>Thermodesulfovibrionaceae</taxon>
        <taxon>Thermodesulfovibrio</taxon>
    </lineage>
</organism>
<sequence>MSLSAPISKKEKLNPLITPIVTQDIADRVTNAIIEFISKVARFPEVIKVAYKPKGNIITIWTFIKKPEKNLLFSIYEIEHQIMEKFPELIFDFTVIFKNSESPTGFYEQIISE</sequence>
<evidence type="ECO:0000313" key="2">
    <source>
        <dbReference type="Proteomes" id="UP001144297"/>
    </source>
</evidence>
<gene>
    <name evidence="1" type="ORF">TISLANDTSLP1_00850</name>
</gene>
<dbReference type="EMBL" id="BSDX01000001">
    <property type="protein sequence ID" value="GLI52392.1"/>
    <property type="molecule type" value="Genomic_DNA"/>
</dbReference>
<dbReference type="Proteomes" id="UP001144297">
    <property type="component" value="Unassembled WGS sequence"/>
</dbReference>
<dbReference type="AlphaFoldDB" id="A0A9W6GER5"/>
<protein>
    <submittedName>
        <fullName evidence="1">Uncharacterized protein</fullName>
    </submittedName>
</protein>
<name>A0A9W6GER5_9BACT</name>
<keyword evidence="2" id="KW-1185">Reference proteome</keyword>
<evidence type="ECO:0000313" key="1">
    <source>
        <dbReference type="EMBL" id="GLI52392.1"/>
    </source>
</evidence>
<comment type="caution">
    <text evidence="1">The sequence shown here is derived from an EMBL/GenBank/DDBJ whole genome shotgun (WGS) entry which is preliminary data.</text>
</comment>